<dbReference type="Gene3D" id="3.40.50.300">
    <property type="entry name" value="P-loop containing nucleotide triphosphate hydrolases"/>
    <property type="match status" value="1"/>
</dbReference>
<reference evidence="1 2" key="1">
    <citation type="submission" date="2018-04" db="EMBL/GenBank/DDBJ databases">
        <title>Genomic Encyclopedia of Archaeal and Bacterial Type Strains, Phase II (KMG-II): from individual species to whole genera.</title>
        <authorList>
            <person name="Goeker M."/>
        </authorList>
    </citation>
    <scope>NUCLEOTIDE SEQUENCE [LARGE SCALE GENOMIC DNA]</scope>
    <source>
        <strain evidence="1 2">DSM 29329</strain>
    </source>
</reference>
<dbReference type="Proteomes" id="UP000244069">
    <property type="component" value="Unassembled WGS sequence"/>
</dbReference>
<name>A0A2T6AJ56_9RHOB</name>
<dbReference type="InterPro" id="IPR027417">
    <property type="entry name" value="P-loop_NTPase"/>
</dbReference>
<dbReference type="GO" id="GO:0006270">
    <property type="term" value="P:DNA replication initiation"/>
    <property type="evidence" value="ECO:0007669"/>
    <property type="project" value="TreeGrafter"/>
</dbReference>
<dbReference type="PANTHER" id="PTHR30050:SF5">
    <property type="entry name" value="DNAA REGULATORY INACTIVATOR HDA"/>
    <property type="match status" value="1"/>
</dbReference>
<evidence type="ECO:0000313" key="2">
    <source>
        <dbReference type="Proteomes" id="UP000244069"/>
    </source>
</evidence>
<dbReference type="GO" id="GO:0005886">
    <property type="term" value="C:plasma membrane"/>
    <property type="evidence" value="ECO:0007669"/>
    <property type="project" value="TreeGrafter"/>
</dbReference>
<evidence type="ECO:0000313" key="1">
    <source>
        <dbReference type="EMBL" id="PTX43865.1"/>
    </source>
</evidence>
<dbReference type="OrthoDB" id="7390113at2"/>
<dbReference type="SUPFAM" id="SSF52540">
    <property type="entry name" value="P-loop containing nucleoside triphosphate hydrolases"/>
    <property type="match status" value="1"/>
</dbReference>
<dbReference type="AlphaFoldDB" id="A0A2T6AJ56"/>
<keyword evidence="2" id="KW-1185">Reference proteome</keyword>
<gene>
    <name evidence="1" type="ORF">C8N44_12477</name>
</gene>
<organism evidence="1 2">
    <name type="scientific">Allosediminivita pacifica</name>
    <dbReference type="NCBI Taxonomy" id="1267769"/>
    <lineage>
        <taxon>Bacteria</taxon>
        <taxon>Pseudomonadati</taxon>
        <taxon>Pseudomonadota</taxon>
        <taxon>Alphaproteobacteria</taxon>
        <taxon>Rhodobacterales</taxon>
        <taxon>Paracoccaceae</taxon>
        <taxon>Allosediminivita</taxon>
    </lineage>
</organism>
<dbReference type="RefSeq" id="WP_107978016.1">
    <property type="nucleotide sequence ID" value="NZ_BMEZ01000024.1"/>
</dbReference>
<accession>A0A2T6AJ56</accession>
<proteinExistence type="predicted"/>
<protein>
    <submittedName>
        <fullName evidence="1">DnaA protein</fullName>
    </submittedName>
</protein>
<dbReference type="GO" id="GO:0003688">
    <property type="term" value="F:DNA replication origin binding"/>
    <property type="evidence" value="ECO:0007669"/>
    <property type="project" value="TreeGrafter"/>
</dbReference>
<comment type="caution">
    <text evidence="1">The sequence shown here is derived from an EMBL/GenBank/DDBJ whole genome shotgun (WGS) entry which is preliminary data.</text>
</comment>
<dbReference type="Gene3D" id="1.10.8.60">
    <property type="match status" value="1"/>
</dbReference>
<dbReference type="PANTHER" id="PTHR30050">
    <property type="entry name" value="CHROMOSOMAL REPLICATION INITIATOR PROTEIN DNAA"/>
    <property type="match status" value="1"/>
</dbReference>
<sequence>MSELKQPPLPLPTRTALGRDDYFVNETNAMAVVLIDSWRQWPNGKLVLAGPKGAGKTHLAHVWATATGARILSATDLPGAEIPELAVGAVCVEDVLAVAGDREAEEALFHLHNLCGAEGVPLMVTAEVPPAQWPLVLPDLKSRMEACQVARLRDPDDGLLAAVLAKLFADRQIVPAPDVIPYLVRRMPRSFAMAHEVVETLDGAAMASPKGVSRPLAARVLGTLAEWTEDGSE</sequence>
<dbReference type="EMBL" id="QBKN01000024">
    <property type="protein sequence ID" value="PTX43865.1"/>
    <property type="molecule type" value="Genomic_DNA"/>
</dbReference>